<keyword evidence="4" id="KW-1185">Reference proteome</keyword>
<dbReference type="NCBIfam" id="TIGR04183">
    <property type="entry name" value="Por_Secre_tail"/>
    <property type="match status" value="1"/>
</dbReference>
<evidence type="ECO:0000256" key="2">
    <source>
        <dbReference type="SAM" id="SignalP"/>
    </source>
</evidence>
<keyword evidence="1 2" id="KW-0732">Signal</keyword>
<evidence type="ECO:0000313" key="4">
    <source>
        <dbReference type="Proteomes" id="UP000199203"/>
    </source>
</evidence>
<protein>
    <submittedName>
        <fullName evidence="3">Delta-60 repeat domain-containing protein/Por secretion system C-terminal sorting domain-containing protein</fullName>
    </submittedName>
</protein>
<dbReference type="Proteomes" id="UP000199203">
    <property type="component" value="Unassembled WGS sequence"/>
</dbReference>
<feature type="chain" id="PRO_5011506474" evidence="2">
    <location>
        <begin position="19"/>
        <end position="474"/>
    </location>
</feature>
<evidence type="ECO:0000256" key="1">
    <source>
        <dbReference type="ARBA" id="ARBA00022729"/>
    </source>
</evidence>
<dbReference type="OrthoDB" id="9805017at2"/>
<dbReference type="InterPro" id="IPR013431">
    <property type="entry name" value="Delta_60_rpt"/>
</dbReference>
<gene>
    <name evidence="3" type="ORF">SAMN05421825_1697</name>
</gene>
<reference evidence="4" key="1">
    <citation type="submission" date="2016-10" db="EMBL/GenBank/DDBJ databases">
        <authorList>
            <person name="Varghese N."/>
            <person name="Submissions S."/>
        </authorList>
    </citation>
    <scope>NUCLEOTIDE SEQUENCE [LARGE SCALE GENOMIC DNA]</scope>
    <source>
        <strain evidence="4">DSM 19684</strain>
    </source>
</reference>
<organism evidence="3 4">
    <name type="scientific">Epilithonimonas hungarica</name>
    <dbReference type="NCBI Taxonomy" id="454006"/>
    <lineage>
        <taxon>Bacteria</taxon>
        <taxon>Pseudomonadati</taxon>
        <taxon>Bacteroidota</taxon>
        <taxon>Flavobacteriia</taxon>
        <taxon>Flavobacteriales</taxon>
        <taxon>Weeksellaceae</taxon>
        <taxon>Chryseobacterium group</taxon>
        <taxon>Epilithonimonas</taxon>
    </lineage>
</organism>
<dbReference type="NCBIfam" id="TIGR02608">
    <property type="entry name" value="delta_60_rpt"/>
    <property type="match status" value="4"/>
</dbReference>
<dbReference type="EMBL" id="FNBH01000002">
    <property type="protein sequence ID" value="SDF59557.1"/>
    <property type="molecule type" value="Genomic_DNA"/>
</dbReference>
<evidence type="ECO:0000313" key="3">
    <source>
        <dbReference type="EMBL" id="SDF59557.1"/>
    </source>
</evidence>
<dbReference type="Gene3D" id="2.80.10.50">
    <property type="match status" value="2"/>
</dbReference>
<dbReference type="STRING" id="454006.SAMN05421825_1697"/>
<sequence>MKKIITTLGCIVALCLHAQTVTTDNTFGTNGISVLSHQTNGNSVINSIVQTDGKIVVTGMRINGANNEEVFTARFNANGTLDTTFANSGYFTSYQDPNAYSANLYLNGNKILIFYPEQGVMIKFNNDGSIDNSFGTNGMITLASTSYQTKDVLIGNYLYAVKNVSSQVILDKIDINSGSVISSSTISGLTQSRGVYSGPNGKLIVKSTNYQSLTTSITLVDTDGNLDTAFGTNGSMVVSSVGSLNELEHTYDYISTDDAQNIIYALSNDNAFTVTFKKYSSNGSLATGFANNGSYVLANAIISGLKTLSNQIYFSGLSLEGGTANLLLGRLNSDGTLDNSFDNDGIYIYNTNASSEWAESFNILSPSSIIVAGEISGTNNDIYVGKFDVTPDLAVSEVDSKESIWFENPLRSNFVYKTKEKISVIELYSAEGKLIKTIKENNQNITELLKGVYVAKIKFENGNIVTKKLIKNYL</sequence>
<name>A0A1G7MCP6_9FLAO</name>
<dbReference type="Pfam" id="PF17164">
    <property type="entry name" value="DUF5122"/>
    <property type="match status" value="2"/>
</dbReference>
<dbReference type="AlphaFoldDB" id="A0A1G7MCP6"/>
<accession>A0A1G7MCP6</accession>
<dbReference type="RefSeq" id="WP_089873068.1">
    <property type="nucleotide sequence ID" value="NZ_FNBH01000002.1"/>
</dbReference>
<proteinExistence type="predicted"/>
<dbReference type="InterPro" id="IPR026444">
    <property type="entry name" value="Secre_tail"/>
</dbReference>
<feature type="signal peptide" evidence="2">
    <location>
        <begin position="1"/>
        <end position="18"/>
    </location>
</feature>